<evidence type="ECO:0000259" key="12">
    <source>
        <dbReference type="PROSITE" id="PS50110"/>
    </source>
</evidence>
<dbReference type="SUPFAM" id="SSF158472">
    <property type="entry name" value="HAMP domain-like"/>
    <property type="match status" value="1"/>
</dbReference>
<feature type="transmembrane region" description="Helical" evidence="10">
    <location>
        <begin position="17"/>
        <end position="41"/>
    </location>
</feature>
<dbReference type="SMART" id="SM00388">
    <property type="entry name" value="HisKA"/>
    <property type="match status" value="1"/>
</dbReference>
<dbReference type="PROSITE" id="PS50885">
    <property type="entry name" value="HAMP"/>
    <property type="match status" value="1"/>
</dbReference>
<dbReference type="SUPFAM" id="SSF55874">
    <property type="entry name" value="ATPase domain of HSP90 chaperone/DNA topoisomerase II/histidine kinase"/>
    <property type="match status" value="1"/>
</dbReference>
<dbReference type="SMART" id="SM00387">
    <property type="entry name" value="HATPase_c"/>
    <property type="match status" value="1"/>
</dbReference>
<dbReference type="InterPro" id="IPR011006">
    <property type="entry name" value="CheY-like_superfamily"/>
</dbReference>
<gene>
    <name evidence="14" type="ORF">P9H32_05025</name>
</gene>
<dbReference type="PROSITE" id="PS50110">
    <property type="entry name" value="RESPONSE_REGULATORY"/>
    <property type="match status" value="1"/>
</dbReference>
<evidence type="ECO:0000256" key="6">
    <source>
        <dbReference type="ARBA" id="ARBA00022777"/>
    </source>
</evidence>
<dbReference type="PANTHER" id="PTHR45339:SF1">
    <property type="entry name" value="HYBRID SIGNAL TRANSDUCTION HISTIDINE KINASE J"/>
    <property type="match status" value="1"/>
</dbReference>
<feature type="domain" description="Response regulatory" evidence="12">
    <location>
        <begin position="527"/>
        <end position="651"/>
    </location>
</feature>
<feature type="modified residue" description="4-aspartylphosphate" evidence="8">
    <location>
        <position position="583"/>
    </location>
</feature>
<feature type="domain" description="Histidine kinase" evidence="11">
    <location>
        <begin position="283"/>
        <end position="503"/>
    </location>
</feature>
<keyword evidence="9" id="KW-0175">Coiled coil</keyword>
<keyword evidence="15" id="KW-1185">Reference proteome</keyword>
<dbReference type="Pfam" id="PF00672">
    <property type="entry name" value="HAMP"/>
    <property type="match status" value="1"/>
</dbReference>
<accession>A0ABU5MUT8</accession>
<dbReference type="PROSITE" id="PS50109">
    <property type="entry name" value="HIS_KIN"/>
    <property type="match status" value="1"/>
</dbReference>
<dbReference type="InterPro" id="IPR003594">
    <property type="entry name" value="HATPase_dom"/>
</dbReference>
<evidence type="ECO:0000256" key="10">
    <source>
        <dbReference type="SAM" id="Phobius"/>
    </source>
</evidence>
<name>A0ABU5MUT8_9BACT</name>
<dbReference type="InterPro" id="IPR003661">
    <property type="entry name" value="HisK_dim/P_dom"/>
</dbReference>
<dbReference type="Pfam" id="PF02518">
    <property type="entry name" value="HATPase_c"/>
    <property type="match status" value="1"/>
</dbReference>
<reference evidence="14 15" key="1">
    <citation type="journal article" date="2024" name="Appl. Environ. Microbiol.">
        <title>Pontiella agarivorans sp. nov., a novel marine anaerobic bacterium capable of degrading macroalgal polysaccharides and fixing nitrogen.</title>
        <authorList>
            <person name="Liu N."/>
            <person name="Kivenson V."/>
            <person name="Peng X."/>
            <person name="Cui Z."/>
            <person name="Lankiewicz T.S."/>
            <person name="Gosselin K.M."/>
            <person name="English C.J."/>
            <person name="Blair E.M."/>
            <person name="O'Malley M.A."/>
            <person name="Valentine D.L."/>
        </authorList>
    </citation>
    <scope>NUCLEOTIDE SEQUENCE [LARGE SCALE GENOMIC DNA]</scope>
    <source>
        <strain evidence="14 15">NLcol2</strain>
    </source>
</reference>
<evidence type="ECO:0000259" key="11">
    <source>
        <dbReference type="PROSITE" id="PS50109"/>
    </source>
</evidence>
<comment type="caution">
    <text evidence="14">The sequence shown here is derived from an EMBL/GenBank/DDBJ whole genome shotgun (WGS) entry which is preliminary data.</text>
</comment>
<keyword evidence="5" id="KW-0808">Transferase</keyword>
<evidence type="ECO:0000256" key="9">
    <source>
        <dbReference type="SAM" id="Coils"/>
    </source>
</evidence>
<evidence type="ECO:0000256" key="3">
    <source>
        <dbReference type="ARBA" id="ARBA00012438"/>
    </source>
</evidence>
<evidence type="ECO:0000313" key="14">
    <source>
        <dbReference type="EMBL" id="MDZ8117983.1"/>
    </source>
</evidence>
<dbReference type="InterPro" id="IPR004358">
    <property type="entry name" value="Sig_transdc_His_kin-like_C"/>
</dbReference>
<keyword evidence="14" id="KW-0547">Nucleotide-binding</keyword>
<evidence type="ECO:0000256" key="1">
    <source>
        <dbReference type="ARBA" id="ARBA00000085"/>
    </source>
</evidence>
<dbReference type="Proteomes" id="UP001290861">
    <property type="component" value="Unassembled WGS sequence"/>
</dbReference>
<dbReference type="SMART" id="SM00448">
    <property type="entry name" value="REC"/>
    <property type="match status" value="1"/>
</dbReference>
<sequence>MSGHEQLKERFRFFQSLAFKLSLVIFLVASTLLSGLGIYYIQKFSHIIETELLSSACVPARLVSNGNLSMEVARDRTALSEMIRARVLHSMITTPAGDVLYSDDGALEGSVTNAGGIYTNHADLVRWKNHSTLGIAGLEGRQHIYITVPLQRPDGQQLVWLMELDGERNRRRKAWAAKLFLRGFLGSIFSVSVIGAGLAHWMLRPRLRRITECLEAVEQGDLSPRVKQIRSTDELGILGRGMNDMLTKLSGQRMGQKQLLEELEAAKVSAEHANRTKSEFLANMSHEIRTPMNGVLGMAQLIKDTELSSEQKEYVETIASSADNLLRIINSILDLSRVEMGKLDLTIDTVDICRIIAELEILFTPAADEKGLQLIVTCPESLRHVRTDEGMIRQVLINLMGNAIKFTPAGHVELTVEPLEYHGNECTIRFSVADTGIGISEEAQQLIFKKFTQVDGSQTRAYGGTGLGLAISRKMVEQLGGRLTVKSSEGAGTEFSFTITMHVESFSSGASGLAHDGAEPIEPLNLDVLVVEDNKLNQRVLMKMLEKLGCRIVLAENGKEALHVLRLVMPVEERPRFDLILMDIQMPVLDGLKATGMIRAQEGEERRTPIIAITAHAMKGDREKFMEQGMDGYLSKPVRKQDLLNVIRHFA</sequence>
<dbReference type="Gene3D" id="1.10.287.130">
    <property type="match status" value="1"/>
</dbReference>
<keyword evidence="10" id="KW-0472">Membrane</keyword>
<feature type="transmembrane region" description="Helical" evidence="10">
    <location>
        <begin position="179"/>
        <end position="203"/>
    </location>
</feature>
<evidence type="ECO:0000256" key="4">
    <source>
        <dbReference type="ARBA" id="ARBA00022553"/>
    </source>
</evidence>
<evidence type="ECO:0000256" key="8">
    <source>
        <dbReference type="PROSITE-ProRule" id="PRU00169"/>
    </source>
</evidence>
<keyword evidence="10" id="KW-1133">Transmembrane helix</keyword>
<dbReference type="PANTHER" id="PTHR45339">
    <property type="entry name" value="HYBRID SIGNAL TRANSDUCTION HISTIDINE KINASE J"/>
    <property type="match status" value="1"/>
</dbReference>
<dbReference type="EC" id="2.7.13.3" evidence="3"/>
<dbReference type="InterPro" id="IPR036890">
    <property type="entry name" value="HATPase_C_sf"/>
</dbReference>
<comment type="catalytic activity">
    <reaction evidence="1">
        <text>ATP + protein L-histidine = ADP + protein N-phospho-L-histidine.</text>
        <dbReference type="EC" id="2.7.13.3"/>
    </reaction>
</comment>
<organism evidence="14 15">
    <name type="scientific">Pontiella agarivorans</name>
    <dbReference type="NCBI Taxonomy" id="3038953"/>
    <lineage>
        <taxon>Bacteria</taxon>
        <taxon>Pseudomonadati</taxon>
        <taxon>Kiritimatiellota</taxon>
        <taxon>Kiritimatiellia</taxon>
        <taxon>Kiritimatiellales</taxon>
        <taxon>Pontiellaceae</taxon>
        <taxon>Pontiella</taxon>
    </lineage>
</organism>
<feature type="domain" description="HAMP" evidence="13">
    <location>
        <begin position="206"/>
        <end position="254"/>
    </location>
</feature>
<dbReference type="InterPro" id="IPR001789">
    <property type="entry name" value="Sig_transdc_resp-reg_receiver"/>
</dbReference>
<dbReference type="InterPro" id="IPR036097">
    <property type="entry name" value="HisK_dim/P_sf"/>
</dbReference>
<dbReference type="Gene3D" id="6.10.340.10">
    <property type="match status" value="1"/>
</dbReference>
<keyword evidence="14" id="KW-0067">ATP-binding</keyword>
<keyword evidence="6" id="KW-0418">Kinase</keyword>
<evidence type="ECO:0000256" key="7">
    <source>
        <dbReference type="ARBA" id="ARBA00023012"/>
    </source>
</evidence>
<dbReference type="SMART" id="SM00304">
    <property type="entry name" value="HAMP"/>
    <property type="match status" value="1"/>
</dbReference>
<dbReference type="EMBL" id="JARVCO010000007">
    <property type="protein sequence ID" value="MDZ8117983.1"/>
    <property type="molecule type" value="Genomic_DNA"/>
</dbReference>
<dbReference type="SUPFAM" id="SSF52172">
    <property type="entry name" value="CheY-like"/>
    <property type="match status" value="1"/>
</dbReference>
<feature type="coiled-coil region" evidence="9">
    <location>
        <begin position="246"/>
        <end position="276"/>
    </location>
</feature>
<evidence type="ECO:0000256" key="2">
    <source>
        <dbReference type="ARBA" id="ARBA00004370"/>
    </source>
</evidence>
<dbReference type="CDD" id="cd06225">
    <property type="entry name" value="HAMP"/>
    <property type="match status" value="1"/>
</dbReference>
<dbReference type="CDD" id="cd00082">
    <property type="entry name" value="HisKA"/>
    <property type="match status" value="1"/>
</dbReference>
<keyword evidence="4 8" id="KW-0597">Phosphoprotein</keyword>
<dbReference type="SUPFAM" id="SSF47384">
    <property type="entry name" value="Homodimeric domain of signal transducing histidine kinase"/>
    <property type="match status" value="1"/>
</dbReference>
<dbReference type="Gene3D" id="3.40.50.2300">
    <property type="match status" value="1"/>
</dbReference>
<evidence type="ECO:0000256" key="5">
    <source>
        <dbReference type="ARBA" id="ARBA00022679"/>
    </source>
</evidence>
<dbReference type="Pfam" id="PF00512">
    <property type="entry name" value="HisKA"/>
    <property type="match status" value="1"/>
</dbReference>
<dbReference type="GO" id="GO:0005524">
    <property type="term" value="F:ATP binding"/>
    <property type="evidence" value="ECO:0007669"/>
    <property type="project" value="UniProtKB-KW"/>
</dbReference>
<protein>
    <recommendedName>
        <fullName evidence="3">histidine kinase</fullName>
        <ecNumber evidence="3">2.7.13.3</ecNumber>
    </recommendedName>
</protein>
<keyword evidence="10" id="KW-0812">Transmembrane</keyword>
<dbReference type="CDD" id="cd17546">
    <property type="entry name" value="REC_hyHK_CKI1_RcsC-like"/>
    <property type="match status" value="1"/>
</dbReference>
<comment type="subcellular location">
    <subcellularLocation>
        <location evidence="2">Membrane</location>
    </subcellularLocation>
</comment>
<keyword evidence="7" id="KW-0902">Two-component regulatory system</keyword>
<dbReference type="CDD" id="cd16922">
    <property type="entry name" value="HATPase_EvgS-ArcB-TorS-like"/>
    <property type="match status" value="1"/>
</dbReference>
<dbReference type="InterPro" id="IPR005467">
    <property type="entry name" value="His_kinase_dom"/>
</dbReference>
<dbReference type="RefSeq" id="WP_322607783.1">
    <property type="nucleotide sequence ID" value="NZ_JARVCO010000007.1"/>
</dbReference>
<dbReference type="PRINTS" id="PR00344">
    <property type="entry name" value="BCTRLSENSOR"/>
</dbReference>
<dbReference type="InterPro" id="IPR003660">
    <property type="entry name" value="HAMP_dom"/>
</dbReference>
<evidence type="ECO:0000313" key="15">
    <source>
        <dbReference type="Proteomes" id="UP001290861"/>
    </source>
</evidence>
<dbReference type="Gene3D" id="3.30.565.10">
    <property type="entry name" value="Histidine kinase-like ATPase, C-terminal domain"/>
    <property type="match status" value="1"/>
</dbReference>
<dbReference type="Pfam" id="PF00072">
    <property type="entry name" value="Response_reg"/>
    <property type="match status" value="1"/>
</dbReference>
<proteinExistence type="predicted"/>
<evidence type="ECO:0000259" key="13">
    <source>
        <dbReference type="PROSITE" id="PS50885"/>
    </source>
</evidence>